<reference evidence="5 6" key="1">
    <citation type="journal article" date="2021" name="Nat. Plants">
        <title>The Taxus genome provides insights into paclitaxel biosynthesis.</title>
        <authorList>
            <person name="Xiong X."/>
            <person name="Gou J."/>
            <person name="Liao Q."/>
            <person name="Li Y."/>
            <person name="Zhou Q."/>
            <person name="Bi G."/>
            <person name="Li C."/>
            <person name="Du R."/>
            <person name="Wang X."/>
            <person name="Sun T."/>
            <person name="Guo L."/>
            <person name="Liang H."/>
            <person name="Lu P."/>
            <person name="Wu Y."/>
            <person name="Zhang Z."/>
            <person name="Ro D.K."/>
            <person name="Shang Y."/>
            <person name="Huang S."/>
            <person name="Yan J."/>
        </authorList>
    </citation>
    <scope>NUCLEOTIDE SEQUENCE [LARGE SCALE GENOMIC DNA]</scope>
    <source>
        <strain evidence="5">Ta-2019</strain>
    </source>
</reference>
<dbReference type="Proteomes" id="UP000824469">
    <property type="component" value="Unassembled WGS sequence"/>
</dbReference>
<dbReference type="EMBL" id="JAHRHJ020000003">
    <property type="protein sequence ID" value="KAH9322651.1"/>
    <property type="molecule type" value="Genomic_DNA"/>
</dbReference>
<dbReference type="AlphaFoldDB" id="A0AA38GGK0"/>
<dbReference type="Gene3D" id="3.30.70.330">
    <property type="match status" value="2"/>
</dbReference>
<feature type="non-terminal residue" evidence="5">
    <location>
        <position position="1"/>
    </location>
</feature>
<dbReference type="PROSITE" id="PS50102">
    <property type="entry name" value="RRM"/>
    <property type="match status" value="1"/>
</dbReference>
<dbReference type="InterPro" id="IPR035979">
    <property type="entry name" value="RBD_domain_sf"/>
</dbReference>
<accession>A0AA38GGK0</accession>
<dbReference type="PANTHER" id="PTHR48027">
    <property type="entry name" value="HETEROGENEOUS NUCLEAR RIBONUCLEOPROTEIN 87F-RELATED"/>
    <property type="match status" value="1"/>
</dbReference>
<dbReference type="Pfam" id="PF00076">
    <property type="entry name" value="RRM_1"/>
    <property type="match status" value="2"/>
</dbReference>
<evidence type="ECO:0000313" key="5">
    <source>
        <dbReference type="EMBL" id="KAH9322651.1"/>
    </source>
</evidence>
<name>A0AA38GGK0_TAXCH</name>
<dbReference type="InterPro" id="IPR000504">
    <property type="entry name" value="RRM_dom"/>
</dbReference>
<feature type="region of interest" description="Disordered" evidence="3">
    <location>
        <begin position="284"/>
        <end position="330"/>
    </location>
</feature>
<dbReference type="InterPro" id="IPR052462">
    <property type="entry name" value="SLIRP/GR-RBP-like"/>
</dbReference>
<dbReference type="SMART" id="SM00360">
    <property type="entry name" value="RRM"/>
    <property type="match status" value="1"/>
</dbReference>
<evidence type="ECO:0000256" key="1">
    <source>
        <dbReference type="ARBA" id="ARBA00022884"/>
    </source>
</evidence>
<feature type="compositionally biased region" description="Low complexity" evidence="3">
    <location>
        <begin position="284"/>
        <end position="311"/>
    </location>
</feature>
<protein>
    <recommendedName>
        <fullName evidence="4">RRM domain-containing protein</fullName>
    </recommendedName>
</protein>
<feature type="region of interest" description="Disordered" evidence="3">
    <location>
        <begin position="1"/>
        <end position="22"/>
    </location>
</feature>
<feature type="compositionally biased region" description="Polar residues" evidence="3">
    <location>
        <begin position="1"/>
        <end position="15"/>
    </location>
</feature>
<feature type="domain" description="RRM" evidence="4">
    <location>
        <begin position="57"/>
        <end position="136"/>
    </location>
</feature>
<proteinExistence type="predicted"/>
<comment type="caution">
    <text evidence="5">The sequence shown here is derived from an EMBL/GenBank/DDBJ whole genome shotgun (WGS) entry which is preliminary data.</text>
</comment>
<gene>
    <name evidence="5" type="ORF">KI387_017290</name>
</gene>
<evidence type="ECO:0000259" key="4">
    <source>
        <dbReference type="PROSITE" id="PS50102"/>
    </source>
</evidence>
<sequence length="330" mass="36275">MSQVQVESLPSQQQPVAANNNGNINNNISNNVSYGVLAAAASNGSAENNNNQLAIGTSLYVGDLDASVNEAQLYDLFKQWGNIQSIRVCRDMISRRSLGYAYVNFATPQEASRAIGWCLISHLSNGKPIRIMYSHRDPSIRKSGTANIFIKVMRDPTGQSRGSGFVAFSSPEEANRAAYAWFFADSGVFVKFEGLRPLLVSPWILSAQFAVRNPVGMQPPAATSLPMYPPGSPGLGQQIFYGQGPPQLIPPQPSGYGYQQQFVPGMRPGGAQLQNYFVPLFRQGQQGQRPGARRTPLQQQQQQPQPQFQQQMIPRGSRVMRHPPVRNVPE</sequence>
<organism evidence="5 6">
    <name type="scientific">Taxus chinensis</name>
    <name type="common">Chinese yew</name>
    <name type="synonym">Taxus wallichiana var. chinensis</name>
    <dbReference type="NCBI Taxonomy" id="29808"/>
    <lineage>
        <taxon>Eukaryota</taxon>
        <taxon>Viridiplantae</taxon>
        <taxon>Streptophyta</taxon>
        <taxon>Embryophyta</taxon>
        <taxon>Tracheophyta</taxon>
        <taxon>Spermatophyta</taxon>
        <taxon>Pinopsida</taxon>
        <taxon>Pinidae</taxon>
        <taxon>Conifers II</taxon>
        <taxon>Cupressales</taxon>
        <taxon>Taxaceae</taxon>
        <taxon>Taxus</taxon>
    </lineage>
</organism>
<dbReference type="GO" id="GO:0003723">
    <property type="term" value="F:RNA binding"/>
    <property type="evidence" value="ECO:0007669"/>
    <property type="project" value="UniProtKB-UniRule"/>
</dbReference>
<evidence type="ECO:0000313" key="6">
    <source>
        <dbReference type="Proteomes" id="UP000824469"/>
    </source>
</evidence>
<dbReference type="SUPFAM" id="SSF54928">
    <property type="entry name" value="RNA-binding domain, RBD"/>
    <property type="match status" value="1"/>
</dbReference>
<keyword evidence="1 2" id="KW-0694">RNA-binding</keyword>
<evidence type="ECO:0000256" key="2">
    <source>
        <dbReference type="PROSITE-ProRule" id="PRU00176"/>
    </source>
</evidence>
<keyword evidence="6" id="KW-1185">Reference proteome</keyword>
<evidence type="ECO:0000256" key="3">
    <source>
        <dbReference type="SAM" id="MobiDB-lite"/>
    </source>
</evidence>
<dbReference type="InterPro" id="IPR012677">
    <property type="entry name" value="Nucleotide-bd_a/b_plait_sf"/>
</dbReference>